<sequence>MNASSVSTAAASATGRATVAEVLRGLVVTGVLMSGVVHLELWAQGVAEVPVIGPLFLLNAVAGIVLGLVVPIWRHWIPVAAACLFNAATLLAFVLAVTVGLFGSREVAAGVPQSLAGVAEVVSLLCGLALLLVGSTLRR</sequence>
<dbReference type="EMBL" id="CP045929">
    <property type="protein sequence ID" value="QGK71167.1"/>
    <property type="molecule type" value="Genomic_DNA"/>
</dbReference>
<protein>
    <submittedName>
        <fullName evidence="2">Uncharacterized protein</fullName>
    </submittedName>
</protein>
<feature type="transmembrane region" description="Helical" evidence="1">
    <location>
        <begin position="55"/>
        <end position="73"/>
    </location>
</feature>
<accession>A0A5Q3QK19</accession>
<dbReference type="KEGG" id="sace:GIY23_18040"/>
<feature type="transmembrane region" description="Helical" evidence="1">
    <location>
        <begin position="79"/>
        <end position="103"/>
    </location>
</feature>
<feature type="transmembrane region" description="Helical" evidence="1">
    <location>
        <begin position="22"/>
        <end position="43"/>
    </location>
</feature>
<dbReference type="RefSeq" id="WP_154077743.1">
    <property type="nucleotide sequence ID" value="NZ_CP045929.1"/>
</dbReference>
<keyword evidence="1" id="KW-0472">Membrane</keyword>
<feature type="transmembrane region" description="Helical" evidence="1">
    <location>
        <begin position="115"/>
        <end position="137"/>
    </location>
</feature>
<evidence type="ECO:0000313" key="2">
    <source>
        <dbReference type="EMBL" id="QGK71167.1"/>
    </source>
</evidence>
<name>A0A5Q3QK19_9PSEU</name>
<evidence type="ECO:0000256" key="1">
    <source>
        <dbReference type="SAM" id="Phobius"/>
    </source>
</evidence>
<keyword evidence="3" id="KW-1185">Reference proteome</keyword>
<organism evidence="2 3">
    <name type="scientific">Allosaccharopolyspora coralli</name>
    <dbReference type="NCBI Taxonomy" id="2665642"/>
    <lineage>
        <taxon>Bacteria</taxon>
        <taxon>Bacillati</taxon>
        <taxon>Actinomycetota</taxon>
        <taxon>Actinomycetes</taxon>
        <taxon>Pseudonocardiales</taxon>
        <taxon>Pseudonocardiaceae</taxon>
        <taxon>Allosaccharopolyspora</taxon>
    </lineage>
</organism>
<dbReference type="AlphaFoldDB" id="A0A5Q3QK19"/>
<reference evidence="3" key="1">
    <citation type="submission" date="2019-11" db="EMBL/GenBank/DDBJ databases">
        <title>The complete genome sequence of Saccharopolyspora sp. E2A.</title>
        <authorList>
            <person name="Zhang G."/>
        </authorList>
    </citation>
    <scope>NUCLEOTIDE SEQUENCE [LARGE SCALE GENOMIC DNA]</scope>
    <source>
        <strain evidence="3">E2A</strain>
    </source>
</reference>
<keyword evidence="1" id="KW-0812">Transmembrane</keyword>
<keyword evidence="1" id="KW-1133">Transmembrane helix</keyword>
<proteinExistence type="predicted"/>
<evidence type="ECO:0000313" key="3">
    <source>
        <dbReference type="Proteomes" id="UP000371041"/>
    </source>
</evidence>
<gene>
    <name evidence="2" type="ORF">GIY23_18040</name>
</gene>
<dbReference type="Proteomes" id="UP000371041">
    <property type="component" value="Chromosome"/>
</dbReference>